<gene>
    <name evidence="5" type="ORF">L2A60_10775</name>
</gene>
<comment type="caution">
    <text evidence="5">The sequence shown here is derived from an EMBL/GenBank/DDBJ whole genome shotgun (WGS) entry which is preliminary data.</text>
</comment>
<evidence type="ECO:0000313" key="5">
    <source>
        <dbReference type="EMBL" id="MCF3947161.1"/>
    </source>
</evidence>
<keyword evidence="4" id="KW-0479">Metal-binding</keyword>
<dbReference type="InterPro" id="IPR037171">
    <property type="entry name" value="NagB/RpiA_transferase-like"/>
</dbReference>
<evidence type="ECO:0000256" key="2">
    <source>
        <dbReference type="ARBA" id="ARBA00022741"/>
    </source>
</evidence>
<keyword evidence="2 4" id="KW-0547">Nucleotide-binding</keyword>
<dbReference type="Proteomes" id="UP001521209">
    <property type="component" value="Unassembled WGS sequence"/>
</dbReference>
<keyword evidence="5" id="KW-0436">Ligase</keyword>
<dbReference type="RefSeq" id="WP_235704390.1">
    <property type="nucleotide sequence ID" value="NZ_JAKGBZ010000018.1"/>
</dbReference>
<evidence type="ECO:0000313" key="6">
    <source>
        <dbReference type="Proteomes" id="UP001521209"/>
    </source>
</evidence>
<dbReference type="EMBL" id="JAKGBZ010000018">
    <property type="protein sequence ID" value="MCF3947161.1"/>
    <property type="molecule type" value="Genomic_DNA"/>
</dbReference>
<dbReference type="GO" id="GO:0030272">
    <property type="term" value="F:5-formyltetrahydrofolate cyclo-ligase activity"/>
    <property type="evidence" value="ECO:0007669"/>
    <property type="project" value="UniProtKB-EC"/>
</dbReference>
<comment type="catalytic activity">
    <reaction evidence="4">
        <text>(6S)-5-formyl-5,6,7,8-tetrahydrofolate + ATP = (6R)-5,10-methenyltetrahydrofolate + ADP + phosphate</text>
        <dbReference type="Rhea" id="RHEA:10488"/>
        <dbReference type="ChEBI" id="CHEBI:30616"/>
        <dbReference type="ChEBI" id="CHEBI:43474"/>
        <dbReference type="ChEBI" id="CHEBI:57455"/>
        <dbReference type="ChEBI" id="CHEBI:57457"/>
        <dbReference type="ChEBI" id="CHEBI:456216"/>
        <dbReference type="EC" id="6.3.3.2"/>
    </reaction>
</comment>
<name>A0ABS9DWQ9_9PROT</name>
<organism evidence="5 6">
    <name type="scientific">Acidiphilium iwatense</name>
    <dbReference type="NCBI Taxonomy" id="768198"/>
    <lineage>
        <taxon>Bacteria</taxon>
        <taxon>Pseudomonadati</taxon>
        <taxon>Pseudomonadota</taxon>
        <taxon>Alphaproteobacteria</taxon>
        <taxon>Acetobacterales</taxon>
        <taxon>Acidocellaceae</taxon>
        <taxon>Acidiphilium</taxon>
    </lineage>
</organism>
<dbReference type="PANTHER" id="PTHR23407">
    <property type="entry name" value="ATPASE INHIBITOR/5-FORMYLTETRAHYDROFOLATE CYCLO-LIGASE"/>
    <property type="match status" value="1"/>
</dbReference>
<dbReference type="EC" id="6.3.3.2" evidence="4"/>
<keyword evidence="6" id="KW-1185">Reference proteome</keyword>
<evidence type="ECO:0000256" key="3">
    <source>
        <dbReference type="ARBA" id="ARBA00022840"/>
    </source>
</evidence>
<reference evidence="5 6" key="1">
    <citation type="submission" date="2022-01" db="EMBL/GenBank/DDBJ databases">
        <authorList>
            <person name="Won M."/>
            <person name="Kim S.-J."/>
            <person name="Kwon S.-W."/>
        </authorList>
    </citation>
    <scope>NUCLEOTIDE SEQUENCE [LARGE SCALE GENOMIC DNA]</scope>
    <source>
        <strain evidence="5 6">KCTC 23505</strain>
    </source>
</reference>
<sequence length="192" mass="20697">MVDPVLAAAKAAARAEAMARRTGFDPALGGRLAAIVLAESPPPQGAIVSGFWPIGDEIDLRPLLIALHARGHRLCLPETVKRGNPLIFRRWQPGDRLIPGRFGTSHPDSETLTPDFLLVPLLAFDRTGHRLGYGAGYYDRTLAALPHAFRLGCAYAAQEIPEVPAGPNDVRLHAIATEQALIRAMAESPRFG</sequence>
<dbReference type="Pfam" id="PF01812">
    <property type="entry name" value="5-FTHF_cyc-lig"/>
    <property type="match status" value="1"/>
</dbReference>
<evidence type="ECO:0000256" key="4">
    <source>
        <dbReference type="RuleBase" id="RU361279"/>
    </source>
</evidence>
<proteinExistence type="inferred from homology"/>
<dbReference type="SUPFAM" id="SSF100950">
    <property type="entry name" value="NagB/RpiA/CoA transferase-like"/>
    <property type="match status" value="1"/>
</dbReference>
<comment type="cofactor">
    <cofactor evidence="4">
        <name>Mg(2+)</name>
        <dbReference type="ChEBI" id="CHEBI:18420"/>
    </cofactor>
</comment>
<keyword evidence="4" id="KW-0460">Magnesium</keyword>
<protein>
    <recommendedName>
        <fullName evidence="4">5-formyltetrahydrofolate cyclo-ligase</fullName>
        <ecNumber evidence="4">6.3.3.2</ecNumber>
    </recommendedName>
</protein>
<dbReference type="PANTHER" id="PTHR23407:SF1">
    <property type="entry name" value="5-FORMYLTETRAHYDROFOLATE CYCLO-LIGASE"/>
    <property type="match status" value="1"/>
</dbReference>
<evidence type="ECO:0000256" key="1">
    <source>
        <dbReference type="ARBA" id="ARBA00010638"/>
    </source>
</evidence>
<dbReference type="InterPro" id="IPR002698">
    <property type="entry name" value="FTHF_cligase"/>
</dbReference>
<keyword evidence="3 4" id="KW-0067">ATP-binding</keyword>
<dbReference type="NCBIfam" id="TIGR02727">
    <property type="entry name" value="MTHFS_bact"/>
    <property type="match status" value="1"/>
</dbReference>
<comment type="similarity">
    <text evidence="1 4">Belongs to the 5-formyltetrahydrofolate cyclo-ligase family.</text>
</comment>
<dbReference type="InterPro" id="IPR024185">
    <property type="entry name" value="FTHF_cligase-like_sf"/>
</dbReference>
<dbReference type="Gene3D" id="3.40.50.10420">
    <property type="entry name" value="NagB/RpiA/CoA transferase-like"/>
    <property type="match status" value="1"/>
</dbReference>
<accession>A0ABS9DWQ9</accession>